<evidence type="ECO:0000259" key="5">
    <source>
        <dbReference type="Pfam" id="PF05506"/>
    </source>
</evidence>
<keyword evidence="3" id="KW-0378">Hydrolase</keyword>
<dbReference type="InterPro" id="IPR006311">
    <property type="entry name" value="TAT_signal"/>
</dbReference>
<dbReference type="Pfam" id="PF04185">
    <property type="entry name" value="Phosphoesterase"/>
    <property type="match status" value="1"/>
</dbReference>
<dbReference type="PROSITE" id="PS51318">
    <property type="entry name" value="TAT"/>
    <property type="match status" value="1"/>
</dbReference>
<comment type="similarity">
    <text evidence="1">Belongs to the bacterial phospholipase C family.</text>
</comment>
<dbReference type="GO" id="GO:0016042">
    <property type="term" value="P:lipid catabolic process"/>
    <property type="evidence" value="ECO:0007669"/>
    <property type="project" value="InterPro"/>
</dbReference>
<comment type="caution">
    <text evidence="6">The sequence shown here is derived from an EMBL/GenBank/DDBJ whole genome shotgun (WGS) entry which is preliminary data.</text>
</comment>
<proteinExistence type="inferred from homology"/>
<protein>
    <recommendedName>
        <fullName evidence="2">phospholipase C</fullName>
        <ecNumber evidence="2">3.1.4.3</ecNumber>
    </recommendedName>
</protein>
<dbReference type="EC" id="3.1.4.3" evidence="2"/>
<dbReference type="GO" id="GO:0034480">
    <property type="term" value="F:phosphatidylcholine phospholipase C activity"/>
    <property type="evidence" value="ECO:0007669"/>
    <property type="project" value="UniProtKB-EC"/>
</dbReference>
<dbReference type="STRING" id="1120919.GCA_000429165_01357"/>
<dbReference type="PANTHER" id="PTHR31956:SF1">
    <property type="entry name" value="NON-SPECIFIC PHOSPHOLIPASE C1"/>
    <property type="match status" value="1"/>
</dbReference>
<feature type="region of interest" description="Disordered" evidence="4">
    <location>
        <begin position="690"/>
        <end position="714"/>
    </location>
</feature>
<dbReference type="InterPro" id="IPR017850">
    <property type="entry name" value="Alkaline_phosphatase_core_sf"/>
</dbReference>
<dbReference type="Pfam" id="PF05506">
    <property type="entry name" value="PLipase_C_C"/>
    <property type="match status" value="1"/>
</dbReference>
<name>A0A511XBI3_9PROT</name>
<dbReference type="InterPro" id="IPR007312">
    <property type="entry name" value="Phosphoesterase"/>
</dbReference>
<sequence>MNQTDRRNFLKLLGSGAMAGSMQASIGKAMALPANNRTRSIDDVEHVIFLMQENRSFDHYFGMLQGVRGYNDPRAVRLPSGDSVWKQPSGNSVVMPFHPDAPDMGMQFLADLPHDWTTTHEAWNDGKWDGWIAAKSTTCMAHMTRDDVPFHYALADAFTICDAYHCSIMGATDPNRYYMWSGWVGNDGSGGGPVVDNAEAGYGWSTYPERLEKAGVSWKVYQDIGTGLTAAGSWGWTSNPYIGNYGDSSLLYFNQYRNAPSSSPLALKARTGTNVAESGGFFDFLRADVKSGNLPQVSWVVAPEAYSEHPNWPANYGAWYVSQVLDILTEDPEVWSKTVLFVMFDENDGFFDHIVPPSPPTDDRHGKSTVSIENELFPGSGSYAAGPYGFGPRVPMVVVSPWSRGGWVNSEVFDHTSLIRFLETRFAPHYPGLIESNITPWRRAVSGDLTSAFDFSNPNGRLEALPATSSYAPKDSKRHSSYVPAVPSEQATPVQETGIRRARALPYNLHVHMTPHHESGKLVLGFRNSGDAGAVFHVRDATATSEMRYYTVEARKRLSDVWDASAAGVYDLSVHGPNGFFRSCKGNFESTGGARLGMDTRVDHGEQTLHVDLINHGFNSVRLLLTDAYTGQKLSGHWLRPMESHMLRLETVACGGWYDLTVEVEGDSNFRMQLAGHIENGRDSITDPLMGGVADDLPEPGHPHGHHHNSDYPA</sequence>
<dbReference type="InterPro" id="IPR017767">
    <property type="entry name" value="PC-PLC"/>
</dbReference>
<keyword evidence="7" id="KW-1185">Reference proteome</keyword>
<evidence type="ECO:0000313" key="7">
    <source>
        <dbReference type="Proteomes" id="UP000321635"/>
    </source>
</evidence>
<dbReference type="EMBL" id="BJYF01000016">
    <property type="protein sequence ID" value="GEN60339.1"/>
    <property type="molecule type" value="Genomic_DNA"/>
</dbReference>
<evidence type="ECO:0000256" key="1">
    <source>
        <dbReference type="ARBA" id="ARBA00009717"/>
    </source>
</evidence>
<gene>
    <name evidence="6" type="primary">plcN_1</name>
    <name evidence="6" type="ORF">ANI02nite_22230</name>
</gene>
<evidence type="ECO:0000256" key="4">
    <source>
        <dbReference type="SAM" id="MobiDB-lite"/>
    </source>
</evidence>
<feature type="domain" description="Bacterial phospholipase C C-terminal" evidence="5">
    <location>
        <begin position="502"/>
        <end position="587"/>
    </location>
</feature>
<dbReference type="PANTHER" id="PTHR31956">
    <property type="entry name" value="NON-SPECIFIC PHOSPHOLIPASE C4-RELATED"/>
    <property type="match status" value="1"/>
</dbReference>
<reference evidence="6 7" key="1">
    <citation type="submission" date="2019-07" db="EMBL/GenBank/DDBJ databases">
        <title>Whole genome shotgun sequence of Acetobacter nitrogenifigens NBRC 105050.</title>
        <authorList>
            <person name="Hosoyama A."/>
            <person name="Uohara A."/>
            <person name="Ohji S."/>
            <person name="Ichikawa N."/>
        </authorList>
    </citation>
    <scope>NUCLEOTIDE SEQUENCE [LARGE SCALE GENOMIC DNA]</scope>
    <source>
        <strain evidence="6 7">NBRC 105050</strain>
    </source>
</reference>
<organism evidence="6 7">
    <name type="scientific">Acetobacter nitrogenifigens DSM 23921 = NBRC 105050</name>
    <dbReference type="NCBI Taxonomy" id="1120919"/>
    <lineage>
        <taxon>Bacteria</taxon>
        <taxon>Pseudomonadati</taxon>
        <taxon>Pseudomonadota</taxon>
        <taxon>Alphaproteobacteria</taxon>
        <taxon>Acetobacterales</taxon>
        <taxon>Acetobacteraceae</taxon>
        <taxon>Acetobacter</taxon>
    </lineage>
</organism>
<accession>A0A511XBI3</accession>
<dbReference type="NCBIfam" id="TIGR03396">
    <property type="entry name" value="PC_PLC"/>
    <property type="match status" value="1"/>
</dbReference>
<dbReference type="RefSeq" id="WP_051292063.1">
    <property type="nucleotide sequence ID" value="NZ_AUBI01000004.1"/>
</dbReference>
<feature type="region of interest" description="Disordered" evidence="4">
    <location>
        <begin position="466"/>
        <end position="496"/>
    </location>
</feature>
<evidence type="ECO:0000256" key="3">
    <source>
        <dbReference type="ARBA" id="ARBA00022801"/>
    </source>
</evidence>
<dbReference type="Gene3D" id="3.40.720.10">
    <property type="entry name" value="Alkaline Phosphatase, subunit A"/>
    <property type="match status" value="2"/>
</dbReference>
<dbReference type="OrthoDB" id="9770871at2"/>
<dbReference type="AlphaFoldDB" id="A0A511XBI3"/>
<evidence type="ECO:0000256" key="2">
    <source>
        <dbReference type="ARBA" id="ARBA00012018"/>
    </source>
</evidence>
<dbReference type="Proteomes" id="UP000321635">
    <property type="component" value="Unassembled WGS sequence"/>
</dbReference>
<evidence type="ECO:0000313" key="6">
    <source>
        <dbReference type="EMBL" id="GEN60339.1"/>
    </source>
</evidence>
<dbReference type="CDD" id="cd16014">
    <property type="entry name" value="PLC"/>
    <property type="match status" value="1"/>
</dbReference>
<dbReference type="InterPro" id="IPR008475">
    <property type="entry name" value="PLipase_C_C"/>
</dbReference>